<reference evidence="5 6" key="1">
    <citation type="journal article" date="2015" name="Int. J. Syst. Evol. Microbiol.">
        <title>Carboxylicivirga linearis sp. nov., isolated from a sea cucumber culture pond.</title>
        <authorList>
            <person name="Wang F.Q."/>
            <person name="Zhou Y.X."/>
            <person name="Lin X.Z."/>
            <person name="Chen G.J."/>
            <person name="Du Z.J."/>
        </authorList>
    </citation>
    <scope>NUCLEOTIDE SEQUENCE [LARGE SCALE GENOMIC DNA]</scope>
    <source>
        <strain evidence="5 6">FB218</strain>
    </source>
</reference>
<dbReference type="InterPro" id="IPR041246">
    <property type="entry name" value="Bact_MG10"/>
</dbReference>
<evidence type="ECO:0000256" key="2">
    <source>
        <dbReference type="ARBA" id="ARBA00022729"/>
    </source>
</evidence>
<dbReference type="Pfam" id="PF17962">
    <property type="entry name" value="bMG6"/>
    <property type="match status" value="1"/>
</dbReference>
<dbReference type="InterPro" id="IPR047565">
    <property type="entry name" value="Alpha-macroglob_thiol-ester_cl"/>
</dbReference>
<dbReference type="Gene3D" id="2.60.40.3710">
    <property type="match status" value="1"/>
</dbReference>
<dbReference type="CDD" id="cd02891">
    <property type="entry name" value="A2M_like"/>
    <property type="match status" value="1"/>
</dbReference>
<dbReference type="InterPro" id="IPR008930">
    <property type="entry name" value="Terpenoid_cyclase/PrenylTrfase"/>
</dbReference>
<dbReference type="Gene3D" id="1.50.10.20">
    <property type="match status" value="1"/>
</dbReference>
<dbReference type="InterPro" id="IPR051802">
    <property type="entry name" value="YfhM-like"/>
</dbReference>
<dbReference type="InterPro" id="IPR011625">
    <property type="entry name" value="A2M_N_BRD"/>
</dbReference>
<comment type="similarity">
    <text evidence="1">Belongs to the protease inhibitor I39 (alpha-2-macroglobulin) family. Bacterial alpha-2-macroglobulin subfamily.</text>
</comment>
<dbReference type="Pfam" id="PF01835">
    <property type="entry name" value="MG2"/>
    <property type="match status" value="1"/>
</dbReference>
<organism evidence="5 6">
    <name type="scientific">Carboxylicivirga linearis</name>
    <dbReference type="NCBI Taxonomy" id="1628157"/>
    <lineage>
        <taxon>Bacteria</taxon>
        <taxon>Pseudomonadati</taxon>
        <taxon>Bacteroidota</taxon>
        <taxon>Bacteroidia</taxon>
        <taxon>Marinilabiliales</taxon>
        <taxon>Marinilabiliaceae</taxon>
        <taxon>Carboxylicivirga</taxon>
    </lineage>
</organism>
<dbReference type="SMART" id="SM01359">
    <property type="entry name" value="A2M_N_2"/>
    <property type="match status" value="1"/>
</dbReference>
<sequence length="1882" mass="210973">MQLCYFINLNFKLQEVIVADNYYFRIKFKLNTIMFKQSIWGFLIVLITIATTYSCQSKQEKSTVKEVVYNEKVSAFTSGIISNEGLIQVQFANKITGVEPGQQADSKLVSFKPSIKGKTEWLDAYTLQFVPDNRLPSSTEYQVEVNLPKLFEDEKEMFKFSFATITQNYRFVSTGLEPVSADKLEENTYKGKISLADNANNNDIERLVKATQDGKELPIEWTHIASENNHQFIIKEVIRKKQAGLLVLHLDGSPIGVDKKSKEEIDIPSLNDFKVVSTKVMMHPEQHIVVTFSDPLDARQNITGMVSLGKVADLKYEIDNNRLKVYPPYRLSGKKEVIVHTGIKNSLSYPLNEESRYELLFETPKPAISLIGRGSILPNSDGLIFPFKAVSLKAVEVRIIKIFESNVAHFLQVNDLDGSNQLRRAGRLVLKKTVQLDKDPSLNLAEWNVFSLNLTDLIQAEPGAIYRVELKMKKKHSFYPCGDGENNAETEITDEENEITEADMAYWDRPDSYYSTYWDNYEPYNWREREDPCSDSYFSNKVVGKNILASNIGIIAKKGNSKEIVIAVSDLRTAQPIANADVEILNYQSQVMGQIKTDANGLARIPIENRPFLVIVKSNEQRGYLKLVEGNTLSYSRFNINGQHTQKGMKGFIYGERGVWRPGDTLFVSFILQNKGEALPVEHPIVFELLNPHGQIINKQVSSLQNQTLFSFSTKTDTDAPTGYWTARVKVGGSIFEKGLRVETVKPNRLKIKLDFGSDKLNPGEAMNTDMEVNWLHGAVARNLKADVAVTLNQTRTQFDTYRDYVFDDPARNFNSEEYTVFDDNLDANGKANINATIDVEDAAPGMLKASFLTRVFEKSGDFSVDRFTVPYAPYPVFVGIKTPKGDKRGMLLTDTAHIVNVATLDADGNPVSVKNLSYYVYKVSWRWWWESSQDNLAKYVGTRHQNIITSGKVSTVNGEGQFKFKIKYPEWGRYLIRVIDNNNGHATGKTVYVDWPGWAGKRQDKDASSASMLSFSSDKEKYNVGEKATITFPSSAAGRALVCIENGNSVMNSWWVTSEEKSTSFSFDITEEMTPNVYVSVTLLQPHAQSVNNLPIRLYGVIPLMAEDPKTHLNPVIDMPDELRPEQDVTIKVSEKDGQAMSYTLAMVEDGLLDLTRFKTPRPWDYFFAKEALGVKTWDLYDQVIGAYGGKIEQMFSLGGDDDMAAKKGGNKANRFKPVVKFFGPYTLRAGNTDEHTFTMPRYIGSVRTMVIASSENAYGNTDKTTPVRNPLMVLATLPRVLGPDEEVDLPVTVFAMKENIKNVKVKVESNDLMTVLGDNTQTISFNQTGEQVVVFKVKVKPTIGIGKVKVMASAAGEEAEDEIELEVRNPNPRITTVSNIQIEKGKSGKLEYTLPGIEGTNHASLEISSIPPIDFGRRLKYLISYPHGCVEQTTSGAFPQLFLSDLIDSGDDFEETTARNIRGGINRLAGFIKPDGGLSYWPGSTSSSDWGTTYAGHFLLEAEKKGYQLPVGFKNKWIKYQRSQARQWSYNKLYRGRDLAQAYRLYTLALAGEPELSAMNRMRNLSYLSLQARWRLAAAYALAGHKNVANELVNNASMDDFTEYDRNYSYGSTERDIAMIIETLVLLDRKSDAGDLVLQLSKSLSSQQWMSTQTTAYSLLAISKYAGTSGVSKGIRFEWEGADQKGAKVESQLSIYQSALNTARTSGSLTITNKSEGVLFARVIMDGIPATGDSTALSSNLHMKVVYKDLAGNVIDVTRLEQGSDFIAEVSIKNPGTKGNIENLALTQIFPSGWEIRNTRMEDIKSAYEANTPDYRDYRDDRVYSYFNLMKGYSKKFVIILNAGYKGKYYLPAVSCQAMYDNTVAARQPGKWVEVVAAGE</sequence>
<dbReference type="RefSeq" id="WP_212216034.1">
    <property type="nucleotide sequence ID" value="NZ_JAGUCO010000006.1"/>
</dbReference>
<dbReference type="Proteomes" id="UP000708576">
    <property type="component" value="Unassembled WGS sequence"/>
</dbReference>
<gene>
    <name evidence="5" type="ORF">KEM10_10925</name>
</gene>
<dbReference type="PANTHER" id="PTHR40094:SF1">
    <property type="entry name" value="UBIQUITIN DOMAIN-CONTAINING PROTEIN"/>
    <property type="match status" value="1"/>
</dbReference>
<evidence type="ECO:0000313" key="5">
    <source>
        <dbReference type="EMBL" id="MBS2098792.1"/>
    </source>
</evidence>
<dbReference type="Pfam" id="PF11974">
    <property type="entry name" value="bMG3"/>
    <property type="match status" value="1"/>
</dbReference>
<dbReference type="InterPro" id="IPR002890">
    <property type="entry name" value="MG2"/>
</dbReference>
<dbReference type="InterPro" id="IPR021868">
    <property type="entry name" value="Alpha_2_Macroglob_MG3"/>
</dbReference>
<dbReference type="EMBL" id="JAGUCO010000006">
    <property type="protein sequence ID" value="MBS2098792.1"/>
    <property type="molecule type" value="Genomic_DNA"/>
</dbReference>
<evidence type="ECO:0000259" key="4">
    <source>
        <dbReference type="SMART" id="SM01360"/>
    </source>
</evidence>
<dbReference type="InterPro" id="IPR001599">
    <property type="entry name" value="Macroglobln_a2"/>
</dbReference>
<dbReference type="InterPro" id="IPR041462">
    <property type="entry name" value="Bact_A2M_MG6"/>
</dbReference>
<feature type="domain" description="Alpha-2-macroglobulin" evidence="4">
    <location>
        <begin position="1220"/>
        <end position="1309"/>
    </location>
</feature>
<dbReference type="SMART" id="SM01360">
    <property type="entry name" value="A2M"/>
    <property type="match status" value="1"/>
</dbReference>
<feature type="domain" description="Alpha-2-macroglobulin bait region" evidence="3">
    <location>
        <begin position="1014"/>
        <end position="1156"/>
    </location>
</feature>
<evidence type="ECO:0000313" key="6">
    <source>
        <dbReference type="Proteomes" id="UP000708576"/>
    </source>
</evidence>
<comment type="caution">
    <text evidence="5">The sequence shown here is derived from an EMBL/GenBank/DDBJ whole genome shotgun (WGS) entry which is preliminary data.</text>
</comment>
<dbReference type="Pfam" id="PF07703">
    <property type="entry name" value="A2M_BRD"/>
    <property type="match status" value="1"/>
</dbReference>
<dbReference type="SMART" id="SM01419">
    <property type="entry name" value="Thiol-ester_cl"/>
    <property type="match status" value="1"/>
</dbReference>
<name>A0ABS5JV66_9BACT</name>
<dbReference type="InterPro" id="IPR041203">
    <property type="entry name" value="Bact_A2M_MG5"/>
</dbReference>
<evidence type="ECO:0000256" key="1">
    <source>
        <dbReference type="ARBA" id="ARBA00010556"/>
    </source>
</evidence>
<dbReference type="Pfam" id="PF17972">
    <property type="entry name" value="bMG5"/>
    <property type="match status" value="1"/>
</dbReference>
<dbReference type="Gene3D" id="2.60.40.1930">
    <property type="match status" value="1"/>
</dbReference>
<evidence type="ECO:0000259" key="3">
    <source>
        <dbReference type="SMART" id="SM01359"/>
    </source>
</evidence>
<dbReference type="PANTHER" id="PTHR40094">
    <property type="entry name" value="ALPHA-2-MACROGLOBULIN HOMOLOG"/>
    <property type="match status" value="1"/>
</dbReference>
<dbReference type="Pfam" id="PF00207">
    <property type="entry name" value="A2M"/>
    <property type="match status" value="1"/>
</dbReference>
<accession>A0ABS5JV66</accession>
<dbReference type="SUPFAM" id="SSF48239">
    <property type="entry name" value="Terpenoid cyclases/Protein prenyltransferases"/>
    <property type="match status" value="1"/>
</dbReference>
<keyword evidence="6" id="KW-1185">Reference proteome</keyword>
<proteinExistence type="inferred from homology"/>
<protein>
    <submittedName>
        <fullName evidence="5">Alpha-2-macroglobulin</fullName>
    </submittedName>
</protein>
<keyword evidence="2" id="KW-0732">Signal</keyword>
<dbReference type="Pfam" id="PF17973">
    <property type="entry name" value="bMG10"/>
    <property type="match status" value="1"/>
</dbReference>